<gene>
    <name evidence="1" type="ORF">CPLFYP93_02480</name>
</gene>
<name>A0A6N3FC35_9CLOT</name>
<proteinExistence type="predicted"/>
<evidence type="ECO:0000313" key="1">
    <source>
        <dbReference type="EMBL" id="VYU49489.1"/>
    </source>
</evidence>
<protein>
    <submittedName>
        <fullName evidence="1">Uncharacterized protein</fullName>
    </submittedName>
</protein>
<reference evidence="1" key="1">
    <citation type="submission" date="2019-11" db="EMBL/GenBank/DDBJ databases">
        <authorList>
            <person name="Feng L."/>
        </authorList>
    </citation>
    <scope>NUCLEOTIDE SEQUENCE</scope>
    <source>
        <strain evidence="1">CParaputrificumLFYP93</strain>
    </source>
</reference>
<dbReference type="EMBL" id="CACRTV010000057">
    <property type="protein sequence ID" value="VYU49489.1"/>
    <property type="molecule type" value="Genomic_DNA"/>
</dbReference>
<accession>A0A6N3FC35</accession>
<sequence>MITQVLRTRELGNPVNLSSYVELQDGIRCYRDILTTFSSVGLNTDKILAPCLFRSAPNVDSKIVIDYYTNTKELFIALCASHVMDGTQWNVYDYFLELSEEYTDITEQELEKIKLFSYKLDTTSYRELDVVFESNQEDVNLMIGLLDTIKPVKPREVIKDFTQLNNDSGMLRFFAKEIVVNYLTIERDSTALNCPTICSGLFKVKRNRCTEETLTDTIINALENTLSRNSSPYLTDYDQLTFSDKEIISFSILYLECLNKMVERIV</sequence>
<dbReference type="AlphaFoldDB" id="A0A6N3FC35"/>
<organism evidence="1">
    <name type="scientific">Clostridium paraputrificum</name>
    <dbReference type="NCBI Taxonomy" id="29363"/>
    <lineage>
        <taxon>Bacteria</taxon>
        <taxon>Bacillati</taxon>
        <taxon>Bacillota</taxon>
        <taxon>Clostridia</taxon>
        <taxon>Eubacteriales</taxon>
        <taxon>Clostridiaceae</taxon>
        <taxon>Clostridium</taxon>
    </lineage>
</organism>